<feature type="domain" description="ABC transmembrane type-2" evidence="10">
    <location>
        <begin position="137"/>
        <end position="377"/>
    </location>
</feature>
<keyword evidence="8" id="KW-0175">Coiled coil</keyword>
<keyword evidence="3" id="KW-0813">Transport</keyword>
<dbReference type="Proteomes" id="UP000028401">
    <property type="component" value="Unassembled WGS sequence"/>
</dbReference>
<evidence type="ECO:0000313" key="12">
    <source>
        <dbReference type="Proteomes" id="UP000028401"/>
    </source>
</evidence>
<dbReference type="PANTHER" id="PTHR30294:SF38">
    <property type="entry name" value="TRANSPORT PERMEASE PROTEIN"/>
    <property type="match status" value="1"/>
</dbReference>
<feature type="transmembrane region" description="Helical" evidence="9">
    <location>
        <begin position="21"/>
        <end position="39"/>
    </location>
</feature>
<dbReference type="InterPro" id="IPR013525">
    <property type="entry name" value="ABC2_TM"/>
</dbReference>
<feature type="transmembrane region" description="Helical" evidence="9">
    <location>
        <begin position="187"/>
        <end position="209"/>
    </location>
</feature>
<evidence type="ECO:0000256" key="1">
    <source>
        <dbReference type="ARBA" id="ARBA00004651"/>
    </source>
</evidence>
<dbReference type="PATRIC" id="fig|1415168.3.peg.1565"/>
<keyword evidence="7 9" id="KW-0472">Membrane</keyword>
<comment type="caution">
    <text evidence="11">The sequence shown here is derived from an EMBL/GenBank/DDBJ whole genome shotgun (WGS) entry which is preliminary data.</text>
</comment>
<evidence type="ECO:0000256" key="4">
    <source>
        <dbReference type="ARBA" id="ARBA00022475"/>
    </source>
</evidence>
<evidence type="ECO:0000256" key="7">
    <source>
        <dbReference type="ARBA" id="ARBA00023136"/>
    </source>
</evidence>
<evidence type="ECO:0000256" key="3">
    <source>
        <dbReference type="ARBA" id="ARBA00022448"/>
    </source>
</evidence>
<feature type="transmembrane region" description="Helical" evidence="9">
    <location>
        <begin position="296"/>
        <end position="314"/>
    </location>
</feature>
<keyword evidence="6 9" id="KW-1133">Transmembrane helix</keyword>
<dbReference type="AlphaFoldDB" id="A0A084AAK9"/>
<accession>A0A084AAK9</accession>
<comment type="subcellular location">
    <subcellularLocation>
        <location evidence="1">Cell membrane</location>
        <topology evidence="1">Multi-pass membrane protein</topology>
    </subcellularLocation>
</comment>
<evidence type="ECO:0000256" key="8">
    <source>
        <dbReference type="SAM" id="Coils"/>
    </source>
</evidence>
<keyword evidence="5 9" id="KW-0812">Transmembrane</keyword>
<gene>
    <name evidence="11" type="ORF">U725_01497</name>
</gene>
<dbReference type="PROSITE" id="PS51012">
    <property type="entry name" value="ABC_TM2"/>
    <property type="match status" value="1"/>
</dbReference>
<organism evidence="11 12">
    <name type="scientific">Lactococcus cremoris subsp. cremoris GE214</name>
    <dbReference type="NCBI Taxonomy" id="1415168"/>
    <lineage>
        <taxon>Bacteria</taxon>
        <taxon>Bacillati</taxon>
        <taxon>Bacillota</taxon>
        <taxon>Bacilli</taxon>
        <taxon>Lactobacillales</taxon>
        <taxon>Streptococcaceae</taxon>
        <taxon>Lactococcus</taxon>
        <taxon>Lactococcus cremoris subsp. cremoris</taxon>
    </lineage>
</organism>
<proteinExistence type="inferred from homology"/>
<comment type="similarity">
    <text evidence="2">Belongs to the ABC-2 integral membrane protein family.</text>
</comment>
<feature type="coiled-coil region" evidence="8">
    <location>
        <begin position="126"/>
        <end position="153"/>
    </location>
</feature>
<dbReference type="EMBL" id="AZSI01000048">
    <property type="protein sequence ID" value="KEY62338.1"/>
    <property type="molecule type" value="Genomic_DNA"/>
</dbReference>
<evidence type="ECO:0000256" key="9">
    <source>
        <dbReference type="SAM" id="Phobius"/>
    </source>
</evidence>
<protein>
    <submittedName>
        <fullName evidence="11">ABC-type multidrug transport system, permease component</fullName>
    </submittedName>
</protein>
<sequence length="380" mass="42321">MRIIAIFKRIMLQRRGDPRTLAMMFLAPIFILTLMYFLFQVPSNTAYRVGLKSDNTELTKALKKMPDDKAHLEVVNVSKNNRLTMNEKDLSAIVSISGKNIKISYANQSNGTSSAVKMLLTQVIQENQAKATKEETQQALQNLMDKLSQVSGQSAPTKLSVNTEQFQIRSKYLYGNPTSTNATFDDLAPILVGAFAFFLVLLISGISLVNERTSGTLGRMLVTPVKRSEIVTGYTLSYGILAMIQTALMVIFTYWILGVHNNGNIGWVFVINFFIAIIALLFGLLLSTLAKTEFQFVQMIPLAIIPQFLFSGLIPVDTMPTILQGIAHCIPVYYGISAMQEVVKRGMGFSGIWFDLLIMFVFAVVLYLANVLALKNVRRT</sequence>
<feature type="transmembrane region" description="Helical" evidence="9">
    <location>
        <begin position="269"/>
        <end position="289"/>
    </location>
</feature>
<dbReference type="InterPro" id="IPR047817">
    <property type="entry name" value="ABC2_TM_bact-type"/>
</dbReference>
<dbReference type="GO" id="GO:0005886">
    <property type="term" value="C:plasma membrane"/>
    <property type="evidence" value="ECO:0007669"/>
    <property type="project" value="UniProtKB-SubCell"/>
</dbReference>
<dbReference type="PANTHER" id="PTHR30294">
    <property type="entry name" value="MEMBRANE COMPONENT OF ABC TRANSPORTER YHHJ-RELATED"/>
    <property type="match status" value="1"/>
</dbReference>
<feature type="transmembrane region" description="Helical" evidence="9">
    <location>
        <begin position="352"/>
        <end position="374"/>
    </location>
</feature>
<evidence type="ECO:0000256" key="5">
    <source>
        <dbReference type="ARBA" id="ARBA00022692"/>
    </source>
</evidence>
<feature type="transmembrane region" description="Helical" evidence="9">
    <location>
        <begin position="230"/>
        <end position="257"/>
    </location>
</feature>
<keyword evidence="4" id="KW-1003">Cell membrane</keyword>
<dbReference type="Pfam" id="PF12698">
    <property type="entry name" value="ABC2_membrane_3"/>
    <property type="match status" value="1"/>
</dbReference>
<dbReference type="RefSeq" id="WP_042748349.1">
    <property type="nucleotide sequence ID" value="NZ_AZSI01000048.1"/>
</dbReference>
<reference evidence="11 12" key="1">
    <citation type="submission" date="2014-06" db="EMBL/GenBank/DDBJ databases">
        <title>Draft genome sequence of the putrescine producing strain Lactococcus lactis subsp cremoris GE214.</title>
        <authorList>
            <person name="Ladero V."/>
            <person name="Linares D.M."/>
            <person name="del Rio B."/>
            <person name="Mayo B."/>
            <person name="Martin M.C."/>
            <person name="Fernandez M."/>
            <person name="Alvarez M.A."/>
        </authorList>
    </citation>
    <scope>NUCLEOTIDE SEQUENCE [LARGE SCALE GENOMIC DNA]</scope>
    <source>
        <strain evidence="11 12">GE214</strain>
    </source>
</reference>
<evidence type="ECO:0000256" key="2">
    <source>
        <dbReference type="ARBA" id="ARBA00007783"/>
    </source>
</evidence>
<dbReference type="GO" id="GO:0140359">
    <property type="term" value="F:ABC-type transporter activity"/>
    <property type="evidence" value="ECO:0007669"/>
    <property type="project" value="InterPro"/>
</dbReference>
<evidence type="ECO:0000313" key="11">
    <source>
        <dbReference type="EMBL" id="KEY62338.1"/>
    </source>
</evidence>
<dbReference type="InterPro" id="IPR051449">
    <property type="entry name" value="ABC-2_transporter_component"/>
</dbReference>
<evidence type="ECO:0000256" key="6">
    <source>
        <dbReference type="ARBA" id="ARBA00022989"/>
    </source>
</evidence>
<name>A0A084AAK9_LACLC</name>
<evidence type="ECO:0000259" key="10">
    <source>
        <dbReference type="PROSITE" id="PS51012"/>
    </source>
</evidence>